<evidence type="ECO:0000313" key="1">
    <source>
        <dbReference type="EnsemblPlants" id="OPUNC08G01630.1"/>
    </source>
</evidence>
<proteinExistence type="predicted"/>
<sequence length="148" mass="16291">MATAAGARCPPRPVCACMRKEVSTARGWRSLWPWRGQLAVALPVSPVQRRRRDMKSGRGLGRGSDIPHSWRHAGEFSGRWRRLVLHCWLGILFFVEVPTPMASLRSSRGEIHGEGGGGALQRGCGSLAAFGAAMCVCRNCGRWPRPDR</sequence>
<reference evidence="1" key="1">
    <citation type="submission" date="2015-04" db="UniProtKB">
        <authorList>
            <consortium name="EnsemblPlants"/>
        </authorList>
    </citation>
    <scope>IDENTIFICATION</scope>
</reference>
<dbReference type="EnsemblPlants" id="OPUNC08G01630.1">
    <property type="protein sequence ID" value="OPUNC08G01630.1"/>
    <property type="gene ID" value="OPUNC08G01630"/>
</dbReference>
<dbReference type="HOGENOM" id="CLU_1761760_0_0_1"/>
<dbReference type="AlphaFoldDB" id="A0A0E0LQU5"/>
<reference evidence="1" key="2">
    <citation type="submission" date="2018-05" db="EMBL/GenBank/DDBJ databases">
        <title>OpunRS2 (Oryza punctata Reference Sequence Version 2).</title>
        <authorList>
            <person name="Zhang J."/>
            <person name="Kudrna D."/>
            <person name="Lee S."/>
            <person name="Talag J."/>
            <person name="Welchert J."/>
            <person name="Wing R.A."/>
        </authorList>
    </citation>
    <scope>NUCLEOTIDE SEQUENCE [LARGE SCALE GENOMIC DNA]</scope>
</reference>
<dbReference type="Gramene" id="OPUNC08G01630.1">
    <property type="protein sequence ID" value="OPUNC08G01630.1"/>
    <property type="gene ID" value="OPUNC08G01630"/>
</dbReference>
<protein>
    <submittedName>
        <fullName evidence="1">Uncharacterized protein</fullName>
    </submittedName>
</protein>
<keyword evidence="2" id="KW-1185">Reference proteome</keyword>
<organism evidence="1">
    <name type="scientific">Oryza punctata</name>
    <name type="common">Red rice</name>
    <dbReference type="NCBI Taxonomy" id="4537"/>
    <lineage>
        <taxon>Eukaryota</taxon>
        <taxon>Viridiplantae</taxon>
        <taxon>Streptophyta</taxon>
        <taxon>Embryophyta</taxon>
        <taxon>Tracheophyta</taxon>
        <taxon>Spermatophyta</taxon>
        <taxon>Magnoliopsida</taxon>
        <taxon>Liliopsida</taxon>
        <taxon>Poales</taxon>
        <taxon>Poaceae</taxon>
        <taxon>BOP clade</taxon>
        <taxon>Oryzoideae</taxon>
        <taxon>Oryzeae</taxon>
        <taxon>Oryzinae</taxon>
        <taxon>Oryza</taxon>
    </lineage>
</organism>
<evidence type="ECO:0000313" key="2">
    <source>
        <dbReference type="Proteomes" id="UP000026962"/>
    </source>
</evidence>
<accession>A0A0E0LQU5</accession>
<name>A0A0E0LQU5_ORYPU</name>
<dbReference type="Proteomes" id="UP000026962">
    <property type="component" value="Chromosome 8"/>
</dbReference>